<organism evidence="4 5">
    <name type="scientific">Alginatibacterium sediminis</name>
    <dbReference type="NCBI Taxonomy" id="2164068"/>
    <lineage>
        <taxon>Bacteria</taxon>
        <taxon>Pseudomonadati</taxon>
        <taxon>Pseudomonadota</taxon>
        <taxon>Gammaproteobacteria</taxon>
        <taxon>Alteromonadales</taxon>
        <taxon>Alteromonadaceae</taxon>
        <taxon>Alginatibacterium</taxon>
    </lineage>
</organism>
<feature type="compositionally biased region" description="Low complexity" evidence="1">
    <location>
        <begin position="28"/>
        <end position="41"/>
    </location>
</feature>
<evidence type="ECO:0000313" key="5">
    <source>
        <dbReference type="Proteomes" id="UP000286482"/>
    </source>
</evidence>
<dbReference type="InterPro" id="IPR041215">
    <property type="entry name" value="FlgO_dom"/>
</dbReference>
<dbReference type="PROSITE" id="PS51257">
    <property type="entry name" value="PROKAR_LIPOPROTEIN"/>
    <property type="match status" value="1"/>
</dbReference>
<feature type="signal peptide" evidence="2">
    <location>
        <begin position="1"/>
        <end position="28"/>
    </location>
</feature>
<keyword evidence="5" id="KW-1185">Reference proteome</keyword>
<feature type="domain" description="FlgO" evidence="3">
    <location>
        <begin position="67"/>
        <end position="194"/>
    </location>
</feature>
<dbReference type="Proteomes" id="UP000286482">
    <property type="component" value="Unassembled WGS sequence"/>
</dbReference>
<keyword evidence="2" id="KW-0732">Signal</keyword>
<evidence type="ECO:0000259" key="3">
    <source>
        <dbReference type="Pfam" id="PF17680"/>
    </source>
</evidence>
<accession>A0A420EFY3</accession>
<sequence length="216" mass="23673">MSVYFKRQVGLSAAILLLSACSATSSNSNSNSAQAQRAPAAHRLPGNTGAPIPQAASMESLSDYVAQLSYRLVSSSHYVSQSTPLAVASFVELQNLKATSLFGLQIEESMLSQLQHYGFSVIDYKATGFMRITPEGDFVFSRDVKELPRRHPIEYYVSGTYSRSKEGIIVNARIIGVESKVIVASAEQLIPHHVYYSSVPKVSPKRTSELLVQNRK</sequence>
<feature type="chain" id="PRO_5019104654" description="FlgO domain-containing protein" evidence="2">
    <location>
        <begin position="29"/>
        <end position="216"/>
    </location>
</feature>
<reference evidence="4 5" key="1">
    <citation type="submission" date="2018-09" db="EMBL/GenBank/DDBJ databases">
        <authorList>
            <person name="Wang Z."/>
        </authorList>
    </citation>
    <scope>NUCLEOTIDE SEQUENCE [LARGE SCALE GENOMIC DNA]</scope>
    <source>
        <strain evidence="4 5">ALS 81</strain>
    </source>
</reference>
<name>A0A420EFY3_9ALTE</name>
<dbReference type="EMBL" id="RAQO01000004">
    <property type="protein sequence ID" value="RKF19615.1"/>
    <property type="molecule type" value="Genomic_DNA"/>
</dbReference>
<evidence type="ECO:0000256" key="2">
    <source>
        <dbReference type="SAM" id="SignalP"/>
    </source>
</evidence>
<dbReference type="OrthoDB" id="6116374at2"/>
<evidence type="ECO:0000256" key="1">
    <source>
        <dbReference type="SAM" id="MobiDB-lite"/>
    </source>
</evidence>
<evidence type="ECO:0000313" key="4">
    <source>
        <dbReference type="EMBL" id="RKF19615.1"/>
    </source>
</evidence>
<gene>
    <name evidence="4" type="ORF">DBZ36_03885</name>
</gene>
<comment type="caution">
    <text evidence="4">The sequence shown here is derived from an EMBL/GenBank/DDBJ whole genome shotgun (WGS) entry which is preliminary data.</text>
</comment>
<dbReference type="RefSeq" id="WP_120353620.1">
    <property type="nucleotide sequence ID" value="NZ_RAQO01000004.1"/>
</dbReference>
<feature type="region of interest" description="Disordered" evidence="1">
    <location>
        <begin position="28"/>
        <end position="49"/>
    </location>
</feature>
<proteinExistence type="predicted"/>
<dbReference type="AlphaFoldDB" id="A0A420EFY3"/>
<dbReference type="Pfam" id="PF17680">
    <property type="entry name" value="FlgO"/>
    <property type="match status" value="1"/>
</dbReference>
<protein>
    <recommendedName>
        <fullName evidence="3">FlgO domain-containing protein</fullName>
    </recommendedName>
</protein>